<keyword evidence="2" id="KW-1185">Reference proteome</keyword>
<name>A0AAQ4E0Q5_AMBAM</name>
<proteinExistence type="predicted"/>
<protein>
    <submittedName>
        <fullName evidence="1">Uncharacterized protein</fullName>
    </submittedName>
</protein>
<accession>A0AAQ4E0Q5</accession>
<comment type="caution">
    <text evidence="1">The sequence shown here is derived from an EMBL/GenBank/DDBJ whole genome shotgun (WGS) entry which is preliminary data.</text>
</comment>
<dbReference type="Proteomes" id="UP001321473">
    <property type="component" value="Unassembled WGS sequence"/>
</dbReference>
<dbReference type="EMBL" id="JARKHS020024211">
    <property type="protein sequence ID" value="KAK8768295.1"/>
    <property type="molecule type" value="Genomic_DNA"/>
</dbReference>
<gene>
    <name evidence="1" type="ORF">V5799_015241</name>
</gene>
<evidence type="ECO:0000313" key="2">
    <source>
        <dbReference type="Proteomes" id="UP001321473"/>
    </source>
</evidence>
<reference evidence="1 2" key="1">
    <citation type="journal article" date="2023" name="Arcadia Sci">
        <title>De novo assembly of a long-read Amblyomma americanum tick genome.</title>
        <authorList>
            <person name="Chou S."/>
            <person name="Poskanzer K.E."/>
            <person name="Rollins M."/>
            <person name="Thuy-Boun P.S."/>
        </authorList>
    </citation>
    <scope>NUCLEOTIDE SEQUENCE [LARGE SCALE GENOMIC DNA]</scope>
    <source>
        <strain evidence="1">F_SG_1</strain>
        <tissue evidence="1">Salivary glands</tissue>
    </source>
</reference>
<dbReference type="AlphaFoldDB" id="A0AAQ4E0Q5"/>
<sequence>MDFVFAPLRIRLYDRNVDLTTAKVSGNFGDLRVPSHQYERAPWNRDRVSLLTVTHCFVAACRQRALLSSRRLCSRSENWQFHHAVAVKCIHLISWLALCGQVVAVSPCFMSADCARQLLCKAEKSRRNAFF</sequence>
<evidence type="ECO:0000313" key="1">
    <source>
        <dbReference type="EMBL" id="KAK8768295.1"/>
    </source>
</evidence>
<organism evidence="1 2">
    <name type="scientific">Amblyomma americanum</name>
    <name type="common">Lone star tick</name>
    <dbReference type="NCBI Taxonomy" id="6943"/>
    <lineage>
        <taxon>Eukaryota</taxon>
        <taxon>Metazoa</taxon>
        <taxon>Ecdysozoa</taxon>
        <taxon>Arthropoda</taxon>
        <taxon>Chelicerata</taxon>
        <taxon>Arachnida</taxon>
        <taxon>Acari</taxon>
        <taxon>Parasitiformes</taxon>
        <taxon>Ixodida</taxon>
        <taxon>Ixodoidea</taxon>
        <taxon>Ixodidae</taxon>
        <taxon>Amblyomminae</taxon>
        <taxon>Amblyomma</taxon>
    </lineage>
</organism>